<dbReference type="Gene3D" id="1.10.8.60">
    <property type="match status" value="1"/>
</dbReference>
<dbReference type="EMBL" id="CAJVPV010028708">
    <property type="protein sequence ID" value="CAG8737033.1"/>
    <property type="molecule type" value="Genomic_DNA"/>
</dbReference>
<dbReference type="AlphaFoldDB" id="A0A9N9IKF2"/>
<keyword evidence="5" id="KW-1185">Reference proteome</keyword>
<dbReference type="Proteomes" id="UP000789342">
    <property type="component" value="Unassembled WGS sequence"/>
</dbReference>
<dbReference type="GO" id="GO:0005524">
    <property type="term" value="F:ATP binding"/>
    <property type="evidence" value="ECO:0007669"/>
    <property type="project" value="UniProtKB-KW"/>
</dbReference>
<dbReference type="SUPFAM" id="SSF52540">
    <property type="entry name" value="P-loop containing nucleoside triphosphate hydrolases"/>
    <property type="match status" value="1"/>
</dbReference>
<evidence type="ECO:0000313" key="4">
    <source>
        <dbReference type="EMBL" id="CAG8737033.1"/>
    </source>
</evidence>
<dbReference type="FunFam" id="1.10.8.60:FF:000005">
    <property type="entry name" value="26S protease regulatory subunit 7"/>
    <property type="match status" value="1"/>
</dbReference>
<dbReference type="Pfam" id="PF17862">
    <property type="entry name" value="AAA_lid_3"/>
    <property type="match status" value="1"/>
</dbReference>
<feature type="domain" description="AAA ATPase AAA+ lid" evidence="3">
    <location>
        <begin position="39"/>
        <end position="83"/>
    </location>
</feature>
<proteinExistence type="predicted"/>
<organism evidence="4 5">
    <name type="scientific">Acaulospora morrowiae</name>
    <dbReference type="NCBI Taxonomy" id="94023"/>
    <lineage>
        <taxon>Eukaryota</taxon>
        <taxon>Fungi</taxon>
        <taxon>Fungi incertae sedis</taxon>
        <taxon>Mucoromycota</taxon>
        <taxon>Glomeromycotina</taxon>
        <taxon>Glomeromycetes</taxon>
        <taxon>Diversisporales</taxon>
        <taxon>Acaulosporaceae</taxon>
        <taxon>Acaulospora</taxon>
    </lineage>
</organism>
<evidence type="ECO:0000259" key="3">
    <source>
        <dbReference type="Pfam" id="PF17862"/>
    </source>
</evidence>
<sequence>PALLRPGRLDRKVEFSLPDLEGRAHILKIHAKSMSVERDIRYELIARLCPNSTGAELRSVCTEAGMFAIRSRRKVATEKDFLEAVNKVIKSYAKFSSTP</sequence>
<dbReference type="PANTHER" id="PTHR23073">
    <property type="entry name" value="26S PROTEASOME REGULATORY SUBUNIT"/>
    <property type="match status" value="1"/>
</dbReference>
<dbReference type="InterPro" id="IPR041569">
    <property type="entry name" value="AAA_lid_3"/>
</dbReference>
<evidence type="ECO:0000256" key="2">
    <source>
        <dbReference type="ARBA" id="ARBA00022840"/>
    </source>
</evidence>
<comment type="caution">
    <text evidence="4">The sequence shown here is derived from an EMBL/GenBank/DDBJ whole genome shotgun (WGS) entry which is preliminary data.</text>
</comment>
<keyword evidence="2" id="KW-0067">ATP-binding</keyword>
<feature type="non-terminal residue" evidence="4">
    <location>
        <position position="1"/>
    </location>
</feature>
<evidence type="ECO:0000313" key="5">
    <source>
        <dbReference type="Proteomes" id="UP000789342"/>
    </source>
</evidence>
<gene>
    <name evidence="4" type="ORF">AMORRO_LOCUS14450</name>
</gene>
<dbReference type="InterPro" id="IPR050221">
    <property type="entry name" value="26S_Proteasome_ATPase"/>
</dbReference>
<keyword evidence="1" id="KW-0547">Nucleotide-binding</keyword>
<protein>
    <submittedName>
        <fullName evidence="4">13289_t:CDS:1</fullName>
    </submittedName>
</protein>
<reference evidence="4" key="1">
    <citation type="submission" date="2021-06" db="EMBL/GenBank/DDBJ databases">
        <authorList>
            <person name="Kallberg Y."/>
            <person name="Tangrot J."/>
            <person name="Rosling A."/>
        </authorList>
    </citation>
    <scope>NUCLEOTIDE SEQUENCE</scope>
    <source>
        <strain evidence="4">CL551</strain>
    </source>
</reference>
<name>A0A9N9IKF2_9GLOM</name>
<feature type="non-terminal residue" evidence="4">
    <location>
        <position position="99"/>
    </location>
</feature>
<evidence type="ECO:0000256" key="1">
    <source>
        <dbReference type="ARBA" id="ARBA00022741"/>
    </source>
</evidence>
<dbReference type="OrthoDB" id="1937997at2759"/>
<dbReference type="InterPro" id="IPR027417">
    <property type="entry name" value="P-loop_NTPase"/>
</dbReference>
<accession>A0A9N9IKF2</accession>